<evidence type="ECO:0000313" key="4">
    <source>
        <dbReference type="EMBL" id="KOO20791.1"/>
    </source>
</evidence>
<dbReference type="PANTHER" id="PTHR38537">
    <property type="entry name" value="JITTERBUG, ISOFORM N"/>
    <property type="match status" value="1"/>
</dbReference>
<name>A0A0M0J2M3_9EUKA</name>
<proteinExistence type="predicted"/>
<evidence type="ECO:0000256" key="2">
    <source>
        <dbReference type="PROSITE-ProRule" id="PRU00087"/>
    </source>
</evidence>
<feature type="repeat" description="Filamin" evidence="2">
    <location>
        <begin position="163"/>
        <end position="201"/>
    </location>
</feature>
<dbReference type="PANTHER" id="PTHR38537:SF8">
    <property type="entry name" value="FILAMIN-A"/>
    <property type="match status" value="1"/>
</dbReference>
<evidence type="ECO:0000313" key="5">
    <source>
        <dbReference type="Proteomes" id="UP000037460"/>
    </source>
</evidence>
<reference evidence="5" key="1">
    <citation type="journal article" date="2015" name="PLoS Genet.">
        <title>Genome Sequence and Transcriptome Analyses of Chrysochromulina tobin: Metabolic Tools for Enhanced Algal Fitness in the Prominent Order Prymnesiales (Haptophyceae).</title>
        <authorList>
            <person name="Hovde B.T."/>
            <person name="Deodato C.R."/>
            <person name="Hunsperger H.M."/>
            <person name="Ryken S.A."/>
            <person name="Yost W."/>
            <person name="Jha R.K."/>
            <person name="Patterson J."/>
            <person name="Monnat R.J. Jr."/>
            <person name="Barlow S.B."/>
            <person name="Starkenburg S.R."/>
            <person name="Cattolico R.A."/>
        </authorList>
    </citation>
    <scope>NUCLEOTIDE SEQUENCE</scope>
    <source>
        <strain evidence="5">CCMP291</strain>
    </source>
</reference>
<organism evidence="4 5">
    <name type="scientific">Chrysochromulina tobinii</name>
    <dbReference type="NCBI Taxonomy" id="1460289"/>
    <lineage>
        <taxon>Eukaryota</taxon>
        <taxon>Haptista</taxon>
        <taxon>Haptophyta</taxon>
        <taxon>Prymnesiophyceae</taxon>
        <taxon>Prymnesiales</taxon>
        <taxon>Chrysochromulinaceae</taxon>
        <taxon>Chrysochromulina</taxon>
    </lineage>
</organism>
<dbReference type="EMBL" id="JWZX01003412">
    <property type="protein sequence ID" value="KOO20791.1"/>
    <property type="molecule type" value="Genomic_DNA"/>
</dbReference>
<feature type="repeat" description="Filamin" evidence="2">
    <location>
        <begin position="210"/>
        <end position="319"/>
    </location>
</feature>
<evidence type="ECO:0000256" key="3">
    <source>
        <dbReference type="SAM" id="MobiDB-lite"/>
    </source>
</evidence>
<feature type="repeat" description="Filamin" evidence="2">
    <location>
        <begin position="45"/>
        <end position="80"/>
    </location>
</feature>
<keyword evidence="5" id="KW-1185">Reference proteome</keyword>
<dbReference type="GO" id="GO:0030036">
    <property type="term" value="P:actin cytoskeleton organization"/>
    <property type="evidence" value="ECO:0007669"/>
    <property type="project" value="InterPro"/>
</dbReference>
<dbReference type="InterPro" id="IPR014756">
    <property type="entry name" value="Ig_E-set"/>
</dbReference>
<dbReference type="GO" id="GO:0051015">
    <property type="term" value="F:actin filament binding"/>
    <property type="evidence" value="ECO:0007669"/>
    <property type="project" value="InterPro"/>
</dbReference>
<feature type="region of interest" description="Disordered" evidence="3">
    <location>
        <begin position="340"/>
        <end position="359"/>
    </location>
</feature>
<keyword evidence="1" id="KW-0677">Repeat</keyword>
<accession>A0A0M0J2M3</accession>
<sequence>MQQLNDRLQRQSGGGEAALDPTGVGFAYGSVFPGVLHGKGLLHETHKVNYSINSVGRYLLHVRVRDQSRPIAGSPFALVVEPGVASPHKTWLQPEHGQMRGEVGLSAGDGCQLVVRTYDRTGNMCRAGGAKVTTGKMMSRKLQLQGQGVEGGIIGDLRSTCIDNADGTYRLTWKSKKRGPVDVEVLINGQPVRGSPTRLDFVSTKPLLHKTVLSGEGLKMAVAGRPAPIKLALSDEYNNASSPEAGWRVVLAITNSKKKLNDIEDGKTDYKGEWSLTVPGEYNVSYIATQAGSTDLHVWREMEGAAREAFPDSPFSVHVTSGEADASNSKLDQWSVAAVASSKSKGSPNSKSTKEQAAESAAMVKSRVATAGDTVSVRASGIDQYGNVAHMMPEMLRAIVVKPDKTSFQQPMSDVTKAIKGGKDVQAKGSTSTMYEVRLEAITSGTYELAVELGGVPIVNSPIKFDVEPSAPVPQHSKLVLPENAEALRADLEAPSTVTLHTYDRYGNRCIVGGLRVAGRLAIVKQSQSDNTVLQPNNNSLNVVDNGDGTYSILVAVMMTSTVKLIINMDKDMPGTTGEMPPVQLSFVKADAPKDDAETHSVLGSARIEPG</sequence>
<dbReference type="AlphaFoldDB" id="A0A0M0J2M3"/>
<dbReference type="Pfam" id="PF00630">
    <property type="entry name" value="Filamin"/>
    <property type="match status" value="1"/>
</dbReference>
<dbReference type="InterPro" id="IPR017868">
    <property type="entry name" value="Filamin/ABP280_repeat-like"/>
</dbReference>
<protein>
    <submittedName>
        <fullName evidence="4">Btb poz domain containing protein</fullName>
    </submittedName>
</protein>
<feature type="compositionally biased region" description="Low complexity" evidence="3">
    <location>
        <begin position="340"/>
        <end position="351"/>
    </location>
</feature>
<dbReference type="InterPro" id="IPR044801">
    <property type="entry name" value="Filamin"/>
</dbReference>
<evidence type="ECO:0000256" key="1">
    <source>
        <dbReference type="ARBA" id="ARBA00022737"/>
    </source>
</evidence>
<gene>
    <name evidence="4" type="ORF">Ctob_000185</name>
</gene>
<feature type="repeat" description="Filamin" evidence="2">
    <location>
        <begin position="396"/>
        <end position="467"/>
    </location>
</feature>
<comment type="caution">
    <text evidence="4">The sequence shown here is derived from an EMBL/GenBank/DDBJ whole genome shotgun (WGS) entry which is preliminary data.</text>
</comment>
<dbReference type="SUPFAM" id="SSF81296">
    <property type="entry name" value="E set domains"/>
    <property type="match status" value="1"/>
</dbReference>
<dbReference type="Proteomes" id="UP000037460">
    <property type="component" value="Unassembled WGS sequence"/>
</dbReference>
<dbReference type="PROSITE" id="PS50194">
    <property type="entry name" value="FILAMIN_REPEAT"/>
    <property type="match status" value="4"/>
</dbReference>
<dbReference type="OrthoDB" id="18740at2759"/>
<dbReference type="Gene3D" id="2.60.40.10">
    <property type="entry name" value="Immunoglobulins"/>
    <property type="match status" value="3"/>
</dbReference>
<dbReference type="InterPro" id="IPR013783">
    <property type="entry name" value="Ig-like_fold"/>
</dbReference>